<organism evidence="6 7">
    <name type="scientific">Vitreoscilla massiliensis</name>
    <dbReference type="NCBI Taxonomy" id="1689272"/>
    <lineage>
        <taxon>Bacteria</taxon>
        <taxon>Pseudomonadati</taxon>
        <taxon>Pseudomonadota</taxon>
        <taxon>Betaproteobacteria</taxon>
        <taxon>Neisseriales</taxon>
        <taxon>Neisseriaceae</taxon>
        <taxon>Vitreoscilla</taxon>
    </lineage>
</organism>
<dbReference type="EMBL" id="CP091511">
    <property type="protein sequence ID" value="UOO91217.1"/>
    <property type="molecule type" value="Genomic_DNA"/>
</dbReference>
<feature type="transmembrane region" description="Helical" evidence="5">
    <location>
        <begin position="109"/>
        <end position="128"/>
    </location>
</feature>
<evidence type="ECO:0000313" key="7">
    <source>
        <dbReference type="Proteomes" id="UP000832011"/>
    </source>
</evidence>
<evidence type="ECO:0000256" key="4">
    <source>
        <dbReference type="ARBA" id="ARBA00023136"/>
    </source>
</evidence>
<evidence type="ECO:0000256" key="1">
    <source>
        <dbReference type="ARBA" id="ARBA00004141"/>
    </source>
</evidence>
<accession>A0ABY4E6X5</accession>
<keyword evidence="7" id="KW-1185">Reference proteome</keyword>
<keyword evidence="4 5" id="KW-0472">Membrane</keyword>
<gene>
    <name evidence="6" type="ORF">LVJ82_02510</name>
</gene>
<dbReference type="RefSeq" id="WP_058356292.1">
    <property type="nucleotide sequence ID" value="NZ_CABKVG010000008.1"/>
</dbReference>
<evidence type="ECO:0000256" key="2">
    <source>
        <dbReference type="ARBA" id="ARBA00022692"/>
    </source>
</evidence>
<protein>
    <recommendedName>
        <fullName evidence="5">Probable membrane transporter protein</fullName>
    </recommendedName>
</protein>
<evidence type="ECO:0000256" key="5">
    <source>
        <dbReference type="RuleBase" id="RU363041"/>
    </source>
</evidence>
<name>A0ABY4E6X5_9NEIS</name>
<feature type="transmembrane region" description="Helical" evidence="5">
    <location>
        <begin position="248"/>
        <end position="268"/>
    </location>
</feature>
<proteinExistence type="inferred from homology"/>
<feature type="transmembrane region" description="Helical" evidence="5">
    <location>
        <begin position="140"/>
        <end position="160"/>
    </location>
</feature>
<keyword evidence="2 5" id="KW-0812">Transmembrane</keyword>
<dbReference type="PANTHER" id="PTHR43483">
    <property type="entry name" value="MEMBRANE TRANSPORTER PROTEIN HI_0806-RELATED"/>
    <property type="match status" value="1"/>
</dbReference>
<keyword evidence="3 5" id="KW-1133">Transmembrane helix</keyword>
<comment type="similarity">
    <text evidence="5">Belongs to the 4-toluene sulfonate uptake permease (TSUP) (TC 2.A.102) family.</text>
</comment>
<evidence type="ECO:0000256" key="3">
    <source>
        <dbReference type="ARBA" id="ARBA00022989"/>
    </source>
</evidence>
<feature type="transmembrane region" description="Helical" evidence="5">
    <location>
        <begin position="12"/>
        <end position="41"/>
    </location>
</feature>
<dbReference type="Pfam" id="PF01925">
    <property type="entry name" value="TauE"/>
    <property type="match status" value="1"/>
</dbReference>
<sequence length="271" mass="28353">MGLDATTWLVMLCAGAFAGFWAGLLGVGGGLIIVPIMVWILSHQGVGPEYSQHLAIGTSFAVMVFTSFSSVLAQHKRGAVRWDLVWKLAPWMIVGTFVGASLAKYVPGLTLQSVFVVFALVIAAQTFMDFKPKASRQMPGVTGSAASGSFIGMLSSWVGIGGGSLSVPFMLFCNVPIVNAVGTSAALGWPIALSGCIGYLLNGWHVADLPTGAAGFVYLPALIGLAIGTVTFAPLGVKVAHKLPPRKLKLAFACMLTVTACQMLWKILHAA</sequence>
<reference evidence="6 7" key="1">
    <citation type="journal article" date="2022" name="Res Sq">
        <title>Evolution of multicellular longitudinally dividing oral cavity symbionts (Neisseriaceae).</title>
        <authorList>
            <person name="Nyongesa S."/>
            <person name="Weber P."/>
            <person name="Bernet E."/>
            <person name="Pullido F."/>
            <person name="Nieckarz M."/>
            <person name="Delaby M."/>
            <person name="Nieves C."/>
            <person name="Viehboeck T."/>
            <person name="Krause N."/>
            <person name="Rivera-Millot A."/>
            <person name="Nakamura A."/>
            <person name="Vischer N."/>
            <person name="VanNieuwenhze M."/>
            <person name="Brun Y."/>
            <person name="Cava F."/>
            <person name="Bulgheresi S."/>
            <person name="Veyrier F."/>
        </authorList>
    </citation>
    <scope>NUCLEOTIDE SEQUENCE [LARGE SCALE GENOMIC DNA]</scope>
    <source>
        <strain evidence="6 7">SN4</strain>
    </source>
</reference>
<dbReference type="Proteomes" id="UP000832011">
    <property type="component" value="Chromosome"/>
</dbReference>
<dbReference type="InterPro" id="IPR002781">
    <property type="entry name" value="TM_pro_TauE-like"/>
</dbReference>
<keyword evidence="5" id="KW-1003">Cell membrane</keyword>
<feature type="transmembrane region" description="Helical" evidence="5">
    <location>
        <begin position="180"/>
        <end position="201"/>
    </location>
</feature>
<dbReference type="PANTHER" id="PTHR43483:SF3">
    <property type="entry name" value="MEMBRANE TRANSPORTER PROTEIN HI_0806-RELATED"/>
    <property type="match status" value="1"/>
</dbReference>
<comment type="subcellular location">
    <subcellularLocation>
        <location evidence="5">Cell membrane</location>
        <topology evidence="5">Multi-pass membrane protein</topology>
    </subcellularLocation>
    <subcellularLocation>
        <location evidence="1">Membrane</location>
        <topology evidence="1">Multi-pass membrane protein</topology>
    </subcellularLocation>
</comment>
<feature type="transmembrane region" description="Helical" evidence="5">
    <location>
        <begin position="213"/>
        <end position="236"/>
    </location>
</feature>
<feature type="transmembrane region" description="Helical" evidence="5">
    <location>
        <begin position="84"/>
        <end position="103"/>
    </location>
</feature>
<evidence type="ECO:0000313" key="6">
    <source>
        <dbReference type="EMBL" id="UOO91217.1"/>
    </source>
</evidence>
<feature type="transmembrane region" description="Helical" evidence="5">
    <location>
        <begin position="53"/>
        <end position="72"/>
    </location>
</feature>